<feature type="domain" description="Carrier" evidence="5">
    <location>
        <begin position="759"/>
        <end position="833"/>
    </location>
</feature>
<dbReference type="Gene3D" id="2.30.38.10">
    <property type="entry name" value="Luciferase, Domain 3"/>
    <property type="match status" value="1"/>
</dbReference>
<dbReference type="GO" id="GO:0031177">
    <property type="term" value="F:phosphopantetheine binding"/>
    <property type="evidence" value="ECO:0007669"/>
    <property type="project" value="InterPro"/>
</dbReference>
<sequence length="1289" mass="146340">MGRTIDKIRFTGSHYLPYFEFWQQFLPQFEEGFVFCQYHTPRLFSGEERGELIFTLGDPTARKLIKLSKGNDVGLLTILGLGWSILLGRYTGRDCVTVWTPLFKAAFNGEVFCNEVPLCIQICPSLSVKDHLNRFKEVLSGAYRYQNFPLDLLPVSGVVPYRTNVALSFDGLHTEMPKKGLPDMAFTVTRQGEAIDITLCYNRSYFDPDFVNRIPGHCKKLFSSFGEVETPVGAIDILGDEEKQLLLDGLSPVMPRWASGKPHAFVDLFEKLSTLSPGSGALVFKDTVMHYGELNEKANQLAGYLKREHNVGPGQCIAVLMPRSPYLIVALLGILKTGAAFLPIAANSPRAYVKQVLEDAGADLMIAGEEWTDVSSTPIADLEKISLSEEETTNMATEGAPSDFAYVIYTSGSTGKPKGVEVGLDNFHHYVAWANTYYFNGQDRYDFPLFTPVSFDLTITCIFTTLSRGDCLYIYDEETEITDILRDIFNPETPVNTVKLTPSHISLMKYTGLEYTNVKTVITGGEALNPSQVELLQRLNDQLHIYNEYGPTETTVGCTVKHIKHPQDITIGRPIANTSVYLLDAEHRLLPLGMTGEIAVGGAGVAQGYRKQKELTAQKFIDNPFMDGDRLYLTGDTGQWLPNGELQYLGRNDDQVKIRGNRVETGEIENMLREYPEMDEVFVAAIKDKEGSSSLAAYYKAAKVLDRELLRAFLLEQLPEYKVPALFVQLKNFPLTPNGKIDTRALERSRSGPGEIYEAPENEMEVVIAGVWAEVLGHDRISVNDDFFTIGGDSVKAIQVSSQLHRMGWQVQVKDILRHNTVRELAGRIRKTKEHNSREAVTGIVPLTPIQREFFSEEKKFRDHFNFALMFRSASGFDENMVREVFEKLQEHHDALRMTFRYNGEGIEQYNHTVDFPFYCEKHDLRALDAPYEALQQEAYKIQQSLDLTTGPLMKLGLFRVPDGDRLLVVIHHLVMDVVSWRILFEDIETLCRQYTSGSTFQLPPKTTAFKHWAETLVDHANSPGFINSELPYWQRISRLDIPAIPRDYEAEGLLVKDGEKCIVKVERQKTRHLFYETGKQWKAEVNDLLITALALAVRDTFSITPVLLELEGHGREEIVENINLTRTVGYFTTTYPVVLSWSADDLREQVRETREQLREVPSRGIGYGLLKYLNKDGLLHTENLKPRLCFNYFGQFDEDVDRFSLDFAQEPVGPTQNPFEFRHNYDFYVTAFVENKELTLRIEYSDKQYRKETVQRLAEAFKYGLEAMVSETIVDKREELINNPNSIG</sequence>
<dbReference type="SUPFAM" id="SSF52777">
    <property type="entry name" value="CoA-dependent acyltransferases"/>
    <property type="match status" value="3"/>
</dbReference>
<protein>
    <submittedName>
        <fullName evidence="6">Amino acid adenylation domain-containing protein</fullName>
    </submittedName>
</protein>
<dbReference type="PANTHER" id="PTHR45527">
    <property type="entry name" value="NONRIBOSOMAL PEPTIDE SYNTHETASE"/>
    <property type="match status" value="1"/>
</dbReference>
<dbReference type="GO" id="GO:0044550">
    <property type="term" value="P:secondary metabolite biosynthetic process"/>
    <property type="evidence" value="ECO:0007669"/>
    <property type="project" value="TreeGrafter"/>
</dbReference>
<dbReference type="GO" id="GO:0043041">
    <property type="term" value="P:amino acid activation for nonribosomal peptide biosynthetic process"/>
    <property type="evidence" value="ECO:0007669"/>
    <property type="project" value="TreeGrafter"/>
</dbReference>
<proteinExistence type="predicted"/>
<dbReference type="InterPro" id="IPR006162">
    <property type="entry name" value="Ppantetheine_attach_site"/>
</dbReference>
<dbReference type="InterPro" id="IPR025110">
    <property type="entry name" value="AMP-bd_C"/>
</dbReference>
<keyword evidence="7" id="KW-1185">Reference proteome</keyword>
<dbReference type="Pfam" id="PF00501">
    <property type="entry name" value="AMP-binding"/>
    <property type="match status" value="1"/>
</dbReference>
<dbReference type="SUPFAM" id="SSF56801">
    <property type="entry name" value="Acetyl-CoA synthetase-like"/>
    <property type="match status" value="1"/>
</dbReference>
<dbReference type="RefSeq" id="WP_187964409.1">
    <property type="nucleotide sequence ID" value="NZ_JACVDC010000008.1"/>
</dbReference>
<organism evidence="6 7">
    <name type="scientific">Sinomicrobium weinanense</name>
    <dbReference type="NCBI Taxonomy" id="2842200"/>
    <lineage>
        <taxon>Bacteria</taxon>
        <taxon>Pseudomonadati</taxon>
        <taxon>Bacteroidota</taxon>
        <taxon>Flavobacteriia</taxon>
        <taxon>Flavobacteriales</taxon>
        <taxon>Flavobacteriaceae</taxon>
        <taxon>Sinomicrobium</taxon>
    </lineage>
</organism>
<dbReference type="Pfam" id="PF00550">
    <property type="entry name" value="PP-binding"/>
    <property type="match status" value="1"/>
</dbReference>
<dbReference type="SMART" id="SM00823">
    <property type="entry name" value="PKS_PP"/>
    <property type="match status" value="1"/>
</dbReference>
<dbReference type="Gene3D" id="3.30.300.30">
    <property type="match status" value="1"/>
</dbReference>
<evidence type="ECO:0000313" key="6">
    <source>
        <dbReference type="EMBL" id="MBC9795253.1"/>
    </source>
</evidence>
<comment type="cofactor">
    <cofactor evidence="1">
        <name>pantetheine 4'-phosphate</name>
        <dbReference type="ChEBI" id="CHEBI:47942"/>
    </cofactor>
</comment>
<evidence type="ECO:0000256" key="1">
    <source>
        <dbReference type="ARBA" id="ARBA00001957"/>
    </source>
</evidence>
<dbReference type="PROSITE" id="PS50075">
    <property type="entry name" value="CARRIER"/>
    <property type="match status" value="1"/>
</dbReference>
<comment type="caution">
    <text evidence="6">The sequence shown here is derived from an EMBL/GenBank/DDBJ whole genome shotgun (WGS) entry which is preliminary data.</text>
</comment>
<dbReference type="Pfam" id="PF00668">
    <property type="entry name" value="Condensation"/>
    <property type="match status" value="1"/>
</dbReference>
<dbReference type="InterPro" id="IPR020806">
    <property type="entry name" value="PKS_PP-bd"/>
</dbReference>
<reference evidence="6 7" key="1">
    <citation type="submission" date="2020-09" db="EMBL/GenBank/DDBJ databases">
        <title>Sinomicrobium weinanense sp. nov., a halophilic bacteria isolated from saline-alkali soil.</title>
        <authorList>
            <person name="Wu P."/>
            <person name="Ren H."/>
            <person name="Mei Y."/>
            <person name="Liang Y."/>
            <person name="Chen Z."/>
        </authorList>
    </citation>
    <scope>NUCLEOTIDE SEQUENCE [LARGE SCALE GENOMIC DNA]</scope>
    <source>
        <strain evidence="6 7">FJxs</strain>
    </source>
</reference>
<keyword evidence="2" id="KW-0596">Phosphopantetheine</keyword>
<dbReference type="Proteomes" id="UP000653730">
    <property type="component" value="Unassembled WGS sequence"/>
</dbReference>
<dbReference type="NCBIfam" id="TIGR01733">
    <property type="entry name" value="AA-adenyl-dom"/>
    <property type="match status" value="1"/>
</dbReference>
<dbReference type="NCBIfam" id="TIGR01720">
    <property type="entry name" value="NRPS-para261"/>
    <property type="match status" value="1"/>
</dbReference>
<dbReference type="PANTHER" id="PTHR45527:SF1">
    <property type="entry name" value="FATTY ACID SYNTHASE"/>
    <property type="match status" value="1"/>
</dbReference>
<dbReference type="Pfam" id="PF13193">
    <property type="entry name" value="AMP-binding_C"/>
    <property type="match status" value="1"/>
</dbReference>
<dbReference type="GO" id="GO:0003824">
    <property type="term" value="F:catalytic activity"/>
    <property type="evidence" value="ECO:0007669"/>
    <property type="project" value="InterPro"/>
</dbReference>
<dbReference type="Gene3D" id="1.10.1200.10">
    <property type="entry name" value="ACP-like"/>
    <property type="match status" value="1"/>
</dbReference>
<dbReference type="Gene3D" id="3.30.559.10">
    <property type="entry name" value="Chloramphenicol acetyltransferase-like domain"/>
    <property type="match status" value="1"/>
</dbReference>
<dbReference type="FunFam" id="1.10.1200.10:FF:000005">
    <property type="entry name" value="Nonribosomal peptide synthetase 1"/>
    <property type="match status" value="1"/>
</dbReference>
<dbReference type="CDD" id="cd19534">
    <property type="entry name" value="E_NRPS"/>
    <property type="match status" value="1"/>
</dbReference>
<dbReference type="CDD" id="cd05930">
    <property type="entry name" value="A_NRPS"/>
    <property type="match status" value="1"/>
</dbReference>
<keyword evidence="4" id="KW-0677">Repeat</keyword>
<accession>A0A926JPV3</accession>
<evidence type="ECO:0000256" key="4">
    <source>
        <dbReference type="ARBA" id="ARBA00022737"/>
    </source>
</evidence>
<dbReference type="PROSITE" id="PS00455">
    <property type="entry name" value="AMP_BINDING"/>
    <property type="match status" value="1"/>
</dbReference>
<dbReference type="InterPro" id="IPR010071">
    <property type="entry name" value="AA_adenyl_dom"/>
</dbReference>
<dbReference type="InterPro" id="IPR045851">
    <property type="entry name" value="AMP-bd_C_sf"/>
</dbReference>
<dbReference type="SUPFAM" id="SSF47336">
    <property type="entry name" value="ACP-like"/>
    <property type="match status" value="1"/>
</dbReference>
<evidence type="ECO:0000259" key="5">
    <source>
        <dbReference type="PROSITE" id="PS50075"/>
    </source>
</evidence>
<dbReference type="InterPro" id="IPR000873">
    <property type="entry name" value="AMP-dep_synth/lig_dom"/>
</dbReference>
<evidence type="ECO:0000256" key="3">
    <source>
        <dbReference type="ARBA" id="ARBA00022553"/>
    </source>
</evidence>
<dbReference type="InterPro" id="IPR009081">
    <property type="entry name" value="PP-bd_ACP"/>
</dbReference>
<gene>
    <name evidence="6" type="ORF">IBL28_04690</name>
</gene>
<keyword evidence="3" id="KW-0597">Phosphoprotein</keyword>
<dbReference type="FunFam" id="3.40.50.980:FF:000001">
    <property type="entry name" value="Non-ribosomal peptide synthetase"/>
    <property type="match status" value="1"/>
</dbReference>
<dbReference type="GO" id="GO:0005737">
    <property type="term" value="C:cytoplasm"/>
    <property type="evidence" value="ECO:0007669"/>
    <property type="project" value="TreeGrafter"/>
</dbReference>
<dbReference type="InterPro" id="IPR001242">
    <property type="entry name" value="Condensation_dom"/>
</dbReference>
<evidence type="ECO:0000256" key="2">
    <source>
        <dbReference type="ARBA" id="ARBA00022450"/>
    </source>
</evidence>
<dbReference type="InterPro" id="IPR023213">
    <property type="entry name" value="CAT-like_dom_sf"/>
</dbReference>
<evidence type="ECO:0000313" key="7">
    <source>
        <dbReference type="Proteomes" id="UP000653730"/>
    </source>
</evidence>
<dbReference type="EMBL" id="JACVDC010000008">
    <property type="protein sequence ID" value="MBC9795253.1"/>
    <property type="molecule type" value="Genomic_DNA"/>
</dbReference>
<dbReference type="InterPro" id="IPR010060">
    <property type="entry name" value="NRPS_synth"/>
</dbReference>
<name>A0A926JPV3_9FLAO</name>
<dbReference type="Gene3D" id="3.30.559.30">
    <property type="entry name" value="Nonribosomal peptide synthetase, condensation domain"/>
    <property type="match status" value="2"/>
</dbReference>
<dbReference type="InterPro" id="IPR036736">
    <property type="entry name" value="ACP-like_sf"/>
</dbReference>
<dbReference type="InterPro" id="IPR020845">
    <property type="entry name" value="AMP-binding_CS"/>
</dbReference>
<dbReference type="Gene3D" id="3.40.50.980">
    <property type="match status" value="2"/>
</dbReference>
<dbReference type="PROSITE" id="PS00012">
    <property type="entry name" value="PHOSPHOPANTETHEINE"/>
    <property type="match status" value="1"/>
</dbReference>